<evidence type="ECO:0000256" key="3">
    <source>
        <dbReference type="ARBA" id="ARBA00022723"/>
    </source>
</evidence>
<dbReference type="PANTHER" id="PTHR43687">
    <property type="entry name" value="ADENYLYLSULFATE REDUCTASE, BETA SUBUNIT"/>
    <property type="match status" value="1"/>
</dbReference>
<dbReference type="PROSITE" id="PS00198">
    <property type="entry name" value="4FE4S_FER_1"/>
    <property type="match status" value="1"/>
</dbReference>
<gene>
    <name evidence="9" type="ORF">H9784_01970</name>
</gene>
<evidence type="ECO:0000256" key="5">
    <source>
        <dbReference type="ARBA" id="ARBA00022982"/>
    </source>
</evidence>
<evidence type="ECO:0000313" key="9">
    <source>
        <dbReference type="EMBL" id="HJA78328.1"/>
    </source>
</evidence>
<dbReference type="GO" id="GO:0051539">
    <property type="term" value="F:4 iron, 4 sulfur cluster binding"/>
    <property type="evidence" value="ECO:0007669"/>
    <property type="project" value="UniProtKB-KW"/>
</dbReference>
<sequence>MPTCHILHFSPTGGVERVARLVGEELAAALEMEAAPCDLASLDYRLPDMAAGDVALLAAPVYGGRIPALIGKRLANLRDIAAGLEIPAVALVVYGNRAFEDALLELADLATACGLLVMGGMSAVAEHSMCRSVATGRPDDRDAEQLRHLARRLGDHLRSAPVPAPQLPGKRPYRRWAALPVTPTASVSCTACGKCAAACPAQAIDPASPQDTIQGRCILCMRCVNICPAHARALPAPVLAMLAEKLGPCLDKRDELALFL</sequence>
<dbReference type="InterPro" id="IPR029039">
    <property type="entry name" value="Flavoprotein-like_sf"/>
</dbReference>
<evidence type="ECO:0000256" key="1">
    <source>
        <dbReference type="ARBA" id="ARBA00022448"/>
    </source>
</evidence>
<dbReference type="InterPro" id="IPR017896">
    <property type="entry name" value="4Fe4S_Fe-S-bd"/>
</dbReference>
<keyword evidence="5" id="KW-0249">Electron transport</keyword>
<dbReference type="PROSITE" id="PS51379">
    <property type="entry name" value="4FE4S_FER_2"/>
    <property type="match status" value="2"/>
</dbReference>
<dbReference type="AlphaFoldDB" id="A0A9D2KPV9"/>
<dbReference type="InterPro" id="IPR017900">
    <property type="entry name" value="4Fe4S_Fe_S_CS"/>
</dbReference>
<dbReference type="Proteomes" id="UP000823821">
    <property type="component" value="Unassembled WGS sequence"/>
</dbReference>
<keyword evidence="4" id="KW-0677">Repeat</keyword>
<evidence type="ECO:0000313" key="10">
    <source>
        <dbReference type="Proteomes" id="UP000823821"/>
    </source>
</evidence>
<evidence type="ECO:0000256" key="6">
    <source>
        <dbReference type="ARBA" id="ARBA00023004"/>
    </source>
</evidence>
<name>A0A9D2KPV9_9BACT</name>
<reference evidence="9" key="1">
    <citation type="journal article" date="2021" name="PeerJ">
        <title>Extensive microbial diversity within the chicken gut microbiome revealed by metagenomics and culture.</title>
        <authorList>
            <person name="Gilroy R."/>
            <person name="Ravi A."/>
            <person name="Getino M."/>
            <person name="Pursley I."/>
            <person name="Horton D.L."/>
            <person name="Alikhan N.F."/>
            <person name="Baker D."/>
            <person name="Gharbi K."/>
            <person name="Hall N."/>
            <person name="Watson M."/>
            <person name="Adriaenssens E.M."/>
            <person name="Foster-Nyarko E."/>
            <person name="Jarju S."/>
            <person name="Secka A."/>
            <person name="Antonio M."/>
            <person name="Oren A."/>
            <person name="Chaudhuri R.R."/>
            <person name="La Ragione R."/>
            <person name="Hildebrand F."/>
            <person name="Pallen M.J."/>
        </authorList>
    </citation>
    <scope>NUCLEOTIDE SEQUENCE</scope>
    <source>
        <strain evidence="9">5032</strain>
    </source>
</reference>
<protein>
    <submittedName>
        <fullName evidence="9">4Fe-4S binding protein</fullName>
    </submittedName>
</protein>
<dbReference type="Pfam" id="PF13187">
    <property type="entry name" value="Fer4_9"/>
    <property type="match status" value="1"/>
</dbReference>
<evidence type="ECO:0000256" key="2">
    <source>
        <dbReference type="ARBA" id="ARBA00022485"/>
    </source>
</evidence>
<dbReference type="EMBL" id="DWZD01000015">
    <property type="protein sequence ID" value="HJA78328.1"/>
    <property type="molecule type" value="Genomic_DNA"/>
</dbReference>
<keyword evidence="7" id="KW-0411">Iron-sulfur</keyword>
<reference evidence="9" key="2">
    <citation type="submission" date="2021-04" db="EMBL/GenBank/DDBJ databases">
        <authorList>
            <person name="Gilroy R."/>
        </authorList>
    </citation>
    <scope>NUCLEOTIDE SEQUENCE</scope>
    <source>
        <strain evidence="9">5032</strain>
    </source>
</reference>
<feature type="domain" description="4Fe-4S ferredoxin-type" evidence="8">
    <location>
        <begin position="214"/>
        <end position="237"/>
    </location>
</feature>
<accession>A0A9D2KPV9</accession>
<evidence type="ECO:0000259" key="8">
    <source>
        <dbReference type="PROSITE" id="PS51379"/>
    </source>
</evidence>
<dbReference type="InterPro" id="IPR050572">
    <property type="entry name" value="Fe-S_Ferredoxin"/>
</dbReference>
<keyword evidence="3" id="KW-0479">Metal-binding</keyword>
<evidence type="ECO:0000256" key="7">
    <source>
        <dbReference type="ARBA" id="ARBA00023014"/>
    </source>
</evidence>
<comment type="caution">
    <text evidence="9">The sequence shown here is derived from an EMBL/GenBank/DDBJ whole genome shotgun (WGS) entry which is preliminary data.</text>
</comment>
<evidence type="ECO:0000256" key="4">
    <source>
        <dbReference type="ARBA" id="ARBA00022737"/>
    </source>
</evidence>
<proteinExistence type="predicted"/>
<keyword evidence="2" id="KW-0004">4Fe-4S</keyword>
<keyword evidence="1" id="KW-0813">Transport</keyword>
<feature type="domain" description="4Fe-4S ferredoxin-type" evidence="8">
    <location>
        <begin position="179"/>
        <end position="209"/>
    </location>
</feature>
<dbReference type="Gene3D" id="3.40.50.360">
    <property type="match status" value="1"/>
</dbReference>
<dbReference type="GO" id="GO:0046872">
    <property type="term" value="F:metal ion binding"/>
    <property type="evidence" value="ECO:0007669"/>
    <property type="project" value="UniProtKB-KW"/>
</dbReference>
<dbReference type="SUPFAM" id="SSF52218">
    <property type="entry name" value="Flavoproteins"/>
    <property type="match status" value="1"/>
</dbReference>
<organism evidence="9 10">
    <name type="scientific">Candidatus Desulfovibrio intestinavium</name>
    <dbReference type="NCBI Taxonomy" id="2838534"/>
    <lineage>
        <taxon>Bacteria</taxon>
        <taxon>Pseudomonadati</taxon>
        <taxon>Thermodesulfobacteriota</taxon>
        <taxon>Desulfovibrionia</taxon>
        <taxon>Desulfovibrionales</taxon>
        <taxon>Desulfovibrionaceae</taxon>
        <taxon>Desulfovibrio</taxon>
    </lineage>
</organism>
<dbReference type="SUPFAM" id="SSF54862">
    <property type="entry name" value="4Fe-4S ferredoxins"/>
    <property type="match status" value="1"/>
</dbReference>
<dbReference type="Gene3D" id="3.30.70.20">
    <property type="match status" value="1"/>
</dbReference>
<dbReference type="PANTHER" id="PTHR43687:SF6">
    <property type="entry name" value="L-ASPARTATE SEMIALDEHYDE SULFURTRANSFERASE IRON-SULFUR SUBUNIT"/>
    <property type="match status" value="1"/>
</dbReference>
<keyword evidence="6" id="KW-0408">Iron</keyword>